<comment type="caution">
    <text evidence="2">The sequence shown here is derived from an EMBL/GenBank/DDBJ whole genome shotgun (WGS) entry which is preliminary data.</text>
</comment>
<accession>A0AAD8W6I5</accession>
<feature type="region of interest" description="Disordered" evidence="1">
    <location>
        <begin position="1"/>
        <end position="111"/>
    </location>
</feature>
<feature type="compositionally biased region" description="Low complexity" evidence="1">
    <location>
        <begin position="152"/>
        <end position="164"/>
    </location>
</feature>
<feature type="region of interest" description="Disordered" evidence="1">
    <location>
        <begin position="149"/>
        <end position="172"/>
    </location>
</feature>
<dbReference type="PANTHER" id="PTHR13437:SF6">
    <property type="entry name" value="DUF632 DOMAIN-CONTAINING PROTEIN"/>
    <property type="match status" value="1"/>
</dbReference>
<keyword evidence="3" id="KW-1185">Reference proteome</keyword>
<dbReference type="AlphaFoldDB" id="A0AAD8W6I5"/>
<evidence type="ECO:0000256" key="1">
    <source>
        <dbReference type="SAM" id="MobiDB-lite"/>
    </source>
</evidence>
<dbReference type="InterPro" id="IPR024882">
    <property type="entry name" value="NUP58/p45/49"/>
</dbReference>
<dbReference type="Proteomes" id="UP001231189">
    <property type="component" value="Unassembled WGS sequence"/>
</dbReference>
<proteinExistence type="predicted"/>
<evidence type="ECO:0000313" key="2">
    <source>
        <dbReference type="EMBL" id="KAK1643835.1"/>
    </source>
</evidence>
<dbReference type="GO" id="GO:0017056">
    <property type="term" value="F:structural constituent of nuclear pore"/>
    <property type="evidence" value="ECO:0007669"/>
    <property type="project" value="InterPro"/>
</dbReference>
<feature type="region of interest" description="Disordered" evidence="1">
    <location>
        <begin position="415"/>
        <end position="434"/>
    </location>
</feature>
<dbReference type="Gene3D" id="6.10.140.1350">
    <property type="match status" value="1"/>
</dbReference>
<reference evidence="2" key="1">
    <citation type="submission" date="2023-07" db="EMBL/GenBank/DDBJ databases">
        <title>A chromosome-level genome assembly of Lolium multiflorum.</title>
        <authorList>
            <person name="Chen Y."/>
            <person name="Copetti D."/>
            <person name="Kolliker R."/>
            <person name="Studer B."/>
        </authorList>
    </citation>
    <scope>NUCLEOTIDE SEQUENCE</scope>
    <source>
        <strain evidence="2">02402/16</strain>
        <tissue evidence="2">Leaf</tissue>
    </source>
</reference>
<sequence>MSRLGLNIDLDDVARRLSFSPDPDRPPQMPPRQVGRFRVEPALSPIAEEQEEAAATQTPARPPPWVSSPSPAPPSAPHTGTYEWPAMSLPPVSPSPSPFRTQVPAPPTPQQVAAALGKLEQARQAGLQQAWVAAQQQQALAGWEQRRQAGLQQPWAHPQPQQAALTGLGQGRTSEPQQAWAEAQQQQQLRLYTVEGEPAGYKTKWEELHPFSQHLLLQIEDRIREERQACEQLEQCSRLCDPSVSNSSFELDARQIAQEIGSISTIMNRKKASIQRLMDSVKESMSIAEFAIGSYVNLRPWFVSRGAANTSFANHAGSSAARTHGSVRRPSIFMQRIVDRFEKQLEECCKLIGELEQLVQMKNTKTYPASLESLPKVMSNMHDYFIYVASKVENLHQYADAIRIQYLNDMQNSGNRNDPFVEADRKEAAKQEAASRTVHPTLAVSKPSICIAVLSVLTSNTCCSQFGDSIVMLVGGTSRA</sequence>
<organism evidence="2 3">
    <name type="scientific">Lolium multiflorum</name>
    <name type="common">Italian ryegrass</name>
    <name type="synonym">Lolium perenne subsp. multiflorum</name>
    <dbReference type="NCBI Taxonomy" id="4521"/>
    <lineage>
        <taxon>Eukaryota</taxon>
        <taxon>Viridiplantae</taxon>
        <taxon>Streptophyta</taxon>
        <taxon>Embryophyta</taxon>
        <taxon>Tracheophyta</taxon>
        <taxon>Spermatophyta</taxon>
        <taxon>Magnoliopsida</taxon>
        <taxon>Liliopsida</taxon>
        <taxon>Poales</taxon>
        <taxon>Poaceae</taxon>
        <taxon>BOP clade</taxon>
        <taxon>Pooideae</taxon>
        <taxon>Poodae</taxon>
        <taxon>Poeae</taxon>
        <taxon>Poeae Chloroplast Group 2 (Poeae type)</taxon>
        <taxon>Loliodinae</taxon>
        <taxon>Loliinae</taxon>
        <taxon>Lolium</taxon>
    </lineage>
</organism>
<dbReference type="GO" id="GO:0008139">
    <property type="term" value="F:nuclear localization sequence binding"/>
    <property type="evidence" value="ECO:0007669"/>
    <property type="project" value="InterPro"/>
</dbReference>
<protein>
    <submittedName>
        <fullName evidence="2">Uncharacterized protein</fullName>
    </submittedName>
</protein>
<dbReference type="EMBL" id="JAUUTY010000004">
    <property type="protein sequence ID" value="KAK1643835.1"/>
    <property type="molecule type" value="Genomic_DNA"/>
</dbReference>
<name>A0AAD8W6I5_LOLMU</name>
<gene>
    <name evidence="2" type="ORF">QYE76_061640</name>
</gene>
<dbReference type="GO" id="GO:0005643">
    <property type="term" value="C:nuclear pore"/>
    <property type="evidence" value="ECO:0007669"/>
    <property type="project" value="InterPro"/>
</dbReference>
<feature type="compositionally biased region" description="Pro residues" evidence="1">
    <location>
        <begin position="60"/>
        <end position="76"/>
    </location>
</feature>
<evidence type="ECO:0000313" key="3">
    <source>
        <dbReference type="Proteomes" id="UP001231189"/>
    </source>
</evidence>
<dbReference type="PANTHER" id="PTHR13437">
    <property type="entry name" value="NUCLEOPORIN P58/P45 NUCLEOPORIN-LIKE PROTEIN 1"/>
    <property type="match status" value="1"/>
</dbReference>